<gene>
    <name evidence="1" type="ORF">EVAR_761_1</name>
</gene>
<proteinExistence type="predicted"/>
<accession>A0A4C1SE42</accession>
<name>A0A4C1SE42_EUMVA</name>
<dbReference type="OrthoDB" id="7480422at2759"/>
<dbReference type="AlphaFoldDB" id="A0A4C1SE42"/>
<dbReference type="EMBL" id="BGZK01000003">
    <property type="protein sequence ID" value="GBO99636.1"/>
    <property type="molecule type" value="Genomic_DNA"/>
</dbReference>
<organism evidence="1 2">
    <name type="scientific">Eumeta variegata</name>
    <name type="common">Bagworm moth</name>
    <name type="synonym">Eumeta japonica</name>
    <dbReference type="NCBI Taxonomy" id="151549"/>
    <lineage>
        <taxon>Eukaryota</taxon>
        <taxon>Metazoa</taxon>
        <taxon>Ecdysozoa</taxon>
        <taxon>Arthropoda</taxon>
        <taxon>Hexapoda</taxon>
        <taxon>Insecta</taxon>
        <taxon>Pterygota</taxon>
        <taxon>Neoptera</taxon>
        <taxon>Endopterygota</taxon>
        <taxon>Lepidoptera</taxon>
        <taxon>Glossata</taxon>
        <taxon>Ditrysia</taxon>
        <taxon>Tineoidea</taxon>
        <taxon>Psychidae</taxon>
        <taxon>Oiketicinae</taxon>
        <taxon>Eumeta</taxon>
    </lineage>
</organism>
<sequence>MLCRLHHGECSEELRKIISAAEFRRSVIIVLAGGWRFTAACLMRSFLPDTLTIWNNISSVLLPINYKKKIFEKKAYYFLKGRQRTRDCPEVGRAQSSACGVGAHLPTRGLRVNYCINQYGCRALRPPLFSPAGDPMSVYAAPTRSGRAAKAPHGAG</sequence>
<dbReference type="Proteomes" id="UP000299102">
    <property type="component" value="Unassembled WGS sequence"/>
</dbReference>
<keyword evidence="2" id="KW-1185">Reference proteome</keyword>
<comment type="caution">
    <text evidence="1">The sequence shown here is derived from an EMBL/GenBank/DDBJ whole genome shotgun (WGS) entry which is preliminary data.</text>
</comment>
<evidence type="ECO:0000313" key="1">
    <source>
        <dbReference type="EMBL" id="GBO99636.1"/>
    </source>
</evidence>
<reference evidence="1 2" key="1">
    <citation type="journal article" date="2019" name="Commun. Biol.">
        <title>The bagworm genome reveals a unique fibroin gene that provides high tensile strength.</title>
        <authorList>
            <person name="Kono N."/>
            <person name="Nakamura H."/>
            <person name="Ohtoshi R."/>
            <person name="Tomita M."/>
            <person name="Numata K."/>
            <person name="Arakawa K."/>
        </authorList>
    </citation>
    <scope>NUCLEOTIDE SEQUENCE [LARGE SCALE GENOMIC DNA]</scope>
</reference>
<protein>
    <submittedName>
        <fullName evidence="1">Uncharacterized protein</fullName>
    </submittedName>
</protein>
<evidence type="ECO:0000313" key="2">
    <source>
        <dbReference type="Proteomes" id="UP000299102"/>
    </source>
</evidence>